<reference evidence="10 11" key="2">
    <citation type="submission" date="2012-02" db="EMBL/GenBank/DDBJ databases">
        <title>Improved High-Quality Draft sequence of Eubacterium cellulosolvens 6.</title>
        <authorList>
            <consortium name="US DOE Joint Genome Institute"/>
            <person name="Lucas S."/>
            <person name="Han J."/>
            <person name="Lapidus A."/>
            <person name="Cheng J.-F."/>
            <person name="Goodwin L."/>
            <person name="Pitluck S."/>
            <person name="Peters L."/>
            <person name="Mikhailova N."/>
            <person name="Gu W."/>
            <person name="Detter J.C."/>
            <person name="Han C."/>
            <person name="Tapia R."/>
            <person name="Land M."/>
            <person name="Hauser L."/>
            <person name="Kyrpides N."/>
            <person name="Ivanova N."/>
            <person name="Pagani I."/>
            <person name="Johnson E."/>
            <person name="Mukhopadhyay B."/>
            <person name="Anderson I."/>
            <person name="Woyke T."/>
        </authorList>
    </citation>
    <scope>NUCLEOTIDE SEQUENCE [LARGE SCALE GENOMIC DNA]</scope>
    <source>
        <strain evidence="10 11">6</strain>
    </source>
</reference>
<evidence type="ECO:0000256" key="4">
    <source>
        <dbReference type="ARBA" id="ARBA00022692"/>
    </source>
</evidence>
<dbReference type="InterPro" id="IPR050448">
    <property type="entry name" value="OpgB/LTA_synthase_biosynth"/>
</dbReference>
<feature type="domain" description="Sulfatase N-terminal" evidence="9">
    <location>
        <begin position="261"/>
        <end position="542"/>
    </location>
</feature>
<name>I5ATF1_EUBC6</name>
<keyword evidence="4 8" id="KW-0812">Transmembrane</keyword>
<feature type="transmembrane region" description="Helical" evidence="8">
    <location>
        <begin position="33"/>
        <end position="51"/>
    </location>
</feature>
<dbReference type="GO" id="GO:0016740">
    <property type="term" value="F:transferase activity"/>
    <property type="evidence" value="ECO:0007669"/>
    <property type="project" value="UniProtKB-KW"/>
</dbReference>
<dbReference type="Gene3D" id="3.40.720.10">
    <property type="entry name" value="Alkaline Phosphatase, subunit A"/>
    <property type="match status" value="1"/>
</dbReference>
<keyword evidence="11" id="KW-1185">Reference proteome</keyword>
<evidence type="ECO:0000259" key="9">
    <source>
        <dbReference type="Pfam" id="PF00884"/>
    </source>
</evidence>
<dbReference type="STRING" id="633697.EubceDRAFT1_1258"/>
<keyword evidence="6 8" id="KW-0472">Membrane</keyword>
<proteinExistence type="predicted"/>
<comment type="pathway">
    <text evidence="2">Cell wall biogenesis; lipoteichoic acid biosynthesis.</text>
</comment>
<evidence type="ECO:0000256" key="1">
    <source>
        <dbReference type="ARBA" id="ARBA00004651"/>
    </source>
</evidence>
<sequence>MKKLMQKMKKVTDKFPRIQIPEKVVRLKEKTAVIWHLPLAFLLVFSIEWMARHSFGATISFCRLHTTPFCYNVLVVYVLYSLVFLTRKRSFVRALITVLILILGAINGVVLLSRVSPFGYTDISMIGDLLSMKNSKYVSAGESVLIITALAIVIVYLVILFIKGRKTETKVHILFRLAFCAALFAGLPFLTKTLQYGGHLNAYFGNLAQGYADNGFLYGFGSSVFGLGMKKPIRYCEDEVKAVRKETKMGETELADGKNVNIVVVLLESYLDPTEVKYLKLSEDPIPFFHKLEAEYSSGHLRVPVVGAGTCDTEFEMLTGMSLQFFGPGEYPQKTVLKKVDGCESLASDLNSLGYSCHVVHNNGANFYSRKNSFSKMGFNTFTSKEMLDITEYNPIRSWPTDDILIDATKDAMDSTSDADFVYTITVATHGNYPEKKVFSEPEVQVTAEGKDAALNNKWEYYVNMLHREDEWIRNYIDMLNKRGEPTLVIMFGDHIPTMGLTNEDLATNDIFQTKYITWNNFGMKKQDMDLTSYNVVSEFYDRLGIHGGTIMDYNQSMLRKGIPAGSFEYMKGLETLQYDLLYGEKYVYEGENPYPATGIQMGIHDVTLDRVYQFGGSGHVFGDHFSKWSKVYINGKQVDTEYHSGQHLSFDSEKLKSGDTIVVNQMGSGNDILRSSNQRTYTAPEREESEEGD</sequence>
<dbReference type="HOGENOM" id="CLU_014385_3_2_9"/>
<accession>I5ATF1</accession>
<dbReference type="SUPFAM" id="SSF53649">
    <property type="entry name" value="Alkaline phosphatase-like"/>
    <property type="match status" value="1"/>
</dbReference>
<evidence type="ECO:0000256" key="3">
    <source>
        <dbReference type="ARBA" id="ARBA00022475"/>
    </source>
</evidence>
<dbReference type="InterPro" id="IPR017850">
    <property type="entry name" value="Alkaline_phosphatase_core_sf"/>
</dbReference>
<feature type="region of interest" description="Disordered" evidence="7">
    <location>
        <begin position="669"/>
        <end position="694"/>
    </location>
</feature>
<organism evidence="10 11">
    <name type="scientific">Eubacterium cellulosolvens (strain ATCC 43171 / JCM 9499 / 6)</name>
    <name type="common">Cillobacterium cellulosolvens</name>
    <dbReference type="NCBI Taxonomy" id="633697"/>
    <lineage>
        <taxon>Bacteria</taxon>
        <taxon>Bacillati</taxon>
        <taxon>Bacillota</taxon>
        <taxon>Clostridia</taxon>
        <taxon>Eubacteriales</taxon>
        <taxon>Eubacteriaceae</taxon>
        <taxon>Eubacterium</taxon>
    </lineage>
</organism>
<feature type="transmembrane region" description="Helical" evidence="8">
    <location>
        <begin position="173"/>
        <end position="191"/>
    </location>
</feature>
<reference evidence="10 11" key="1">
    <citation type="submission" date="2010-08" db="EMBL/GenBank/DDBJ databases">
        <authorList>
            <consortium name="US DOE Joint Genome Institute (JGI-PGF)"/>
            <person name="Lucas S."/>
            <person name="Copeland A."/>
            <person name="Lapidus A."/>
            <person name="Cheng J.-F."/>
            <person name="Bruce D."/>
            <person name="Goodwin L."/>
            <person name="Pitluck S."/>
            <person name="Land M.L."/>
            <person name="Hauser L."/>
            <person name="Chang Y.-J."/>
            <person name="Anderson I.J."/>
            <person name="Johnson E."/>
            <person name="Mulhopadhyay B."/>
            <person name="Kyrpides N."/>
            <person name="Woyke T.J."/>
        </authorList>
    </citation>
    <scope>NUCLEOTIDE SEQUENCE [LARGE SCALE GENOMIC DNA]</scope>
    <source>
        <strain evidence="10 11">6</strain>
    </source>
</reference>
<gene>
    <name evidence="10" type="ORF">EubceDRAFT1_1258</name>
</gene>
<evidence type="ECO:0000256" key="7">
    <source>
        <dbReference type="SAM" id="MobiDB-lite"/>
    </source>
</evidence>
<keyword evidence="3" id="KW-1003">Cell membrane</keyword>
<protein>
    <submittedName>
        <fullName evidence="10">Phosphoglycerol transferase family protein, alkaline phosphatase superfamily</fullName>
    </submittedName>
</protein>
<keyword evidence="5 8" id="KW-1133">Transmembrane helix</keyword>
<feature type="transmembrane region" description="Helical" evidence="8">
    <location>
        <begin position="137"/>
        <end position="161"/>
    </location>
</feature>
<dbReference type="InterPro" id="IPR000917">
    <property type="entry name" value="Sulfatase_N"/>
</dbReference>
<dbReference type="Proteomes" id="UP000005753">
    <property type="component" value="Chromosome"/>
</dbReference>
<dbReference type="CDD" id="cd16015">
    <property type="entry name" value="LTA_synthase"/>
    <property type="match status" value="1"/>
</dbReference>
<feature type="transmembrane region" description="Helical" evidence="8">
    <location>
        <begin position="71"/>
        <end position="87"/>
    </location>
</feature>
<dbReference type="Pfam" id="PF00884">
    <property type="entry name" value="Sulfatase"/>
    <property type="match status" value="1"/>
</dbReference>
<dbReference type="AlphaFoldDB" id="I5ATF1"/>
<evidence type="ECO:0000313" key="10">
    <source>
        <dbReference type="EMBL" id="EIM57074.1"/>
    </source>
</evidence>
<comment type="subcellular location">
    <subcellularLocation>
        <location evidence="1">Cell membrane</location>
        <topology evidence="1">Multi-pass membrane protein</topology>
    </subcellularLocation>
</comment>
<evidence type="ECO:0000256" key="5">
    <source>
        <dbReference type="ARBA" id="ARBA00022989"/>
    </source>
</evidence>
<feature type="compositionally biased region" description="Polar residues" evidence="7">
    <location>
        <begin position="669"/>
        <end position="682"/>
    </location>
</feature>
<dbReference type="PANTHER" id="PTHR47371:SF3">
    <property type="entry name" value="PHOSPHOGLYCEROL TRANSFERASE I"/>
    <property type="match status" value="1"/>
</dbReference>
<dbReference type="OrthoDB" id="243547at2"/>
<dbReference type="eggNOG" id="COG1368">
    <property type="taxonomic scope" value="Bacteria"/>
</dbReference>
<feature type="transmembrane region" description="Helical" evidence="8">
    <location>
        <begin position="94"/>
        <end position="117"/>
    </location>
</feature>
<keyword evidence="10" id="KW-0808">Transferase</keyword>
<dbReference type="EMBL" id="CM001487">
    <property type="protein sequence ID" value="EIM57074.1"/>
    <property type="molecule type" value="Genomic_DNA"/>
</dbReference>
<evidence type="ECO:0000256" key="6">
    <source>
        <dbReference type="ARBA" id="ARBA00023136"/>
    </source>
</evidence>
<dbReference type="PANTHER" id="PTHR47371">
    <property type="entry name" value="LIPOTEICHOIC ACID SYNTHASE"/>
    <property type="match status" value="1"/>
</dbReference>
<evidence type="ECO:0000256" key="8">
    <source>
        <dbReference type="SAM" id="Phobius"/>
    </source>
</evidence>
<dbReference type="GO" id="GO:0005886">
    <property type="term" value="C:plasma membrane"/>
    <property type="evidence" value="ECO:0007669"/>
    <property type="project" value="UniProtKB-SubCell"/>
</dbReference>
<evidence type="ECO:0000256" key="2">
    <source>
        <dbReference type="ARBA" id="ARBA00004936"/>
    </source>
</evidence>
<evidence type="ECO:0000313" key="11">
    <source>
        <dbReference type="Proteomes" id="UP000005753"/>
    </source>
</evidence>